<evidence type="ECO:0000313" key="1">
    <source>
        <dbReference type="EMBL" id="XCI29024.1"/>
    </source>
</evidence>
<dbReference type="Pfam" id="PF06684">
    <property type="entry name" value="AA_synth"/>
    <property type="match status" value="1"/>
</dbReference>
<dbReference type="AlphaFoldDB" id="A0AAU8HUI2"/>
<dbReference type="RefSeq" id="WP_353893573.1">
    <property type="nucleotide sequence ID" value="NZ_CP159485.1"/>
</dbReference>
<protein>
    <submittedName>
        <fullName evidence="1">Amino acid synthesis family protein</fullName>
    </submittedName>
</protein>
<reference evidence="1" key="2">
    <citation type="submission" date="2024-06" db="EMBL/GenBank/DDBJ databases">
        <authorList>
            <person name="Petrova K.O."/>
            <person name="Toshchakov S.V."/>
            <person name="Boltjanskaja Y.V."/>
            <person name="Kevbrin V.V."/>
        </authorList>
    </citation>
    <scope>NUCLEOTIDE SEQUENCE</scope>
    <source>
        <strain evidence="1">Z-710</strain>
    </source>
</reference>
<dbReference type="InterPro" id="IPR035936">
    <property type="entry name" value="BB2672"/>
</dbReference>
<dbReference type="InterPro" id="IPR009569">
    <property type="entry name" value="AA_synth_put"/>
</dbReference>
<organism evidence="1">
    <name type="scientific">Proteinivorax hydrogeniformans</name>
    <dbReference type="NCBI Taxonomy" id="1826727"/>
    <lineage>
        <taxon>Bacteria</taxon>
        <taxon>Bacillati</taxon>
        <taxon>Bacillota</taxon>
        <taxon>Clostridia</taxon>
        <taxon>Eubacteriales</taxon>
        <taxon>Proteinivoracaceae</taxon>
        <taxon>Proteinivorax</taxon>
    </lineage>
</organism>
<sequence>MDLKVRKYYTLVEEINKDGVKEVSKVQKRAVAAAVIENPFIDKFQEDLSLLYDWSEKLAPILTKKAKDAAGLTHVESYGKAAIVGGRGELEHAAACLHPKLGKPFRKAIGGGKSIIPSAKKMGFPGTAIDVPIHYKDAAYVRTHFDAIEFRVPDAPRDSEIVLILAITDCGRPHPRIGGLTIEEAKGEDGLR</sequence>
<proteinExistence type="predicted"/>
<reference evidence="1" key="1">
    <citation type="journal article" date="2018" name="Antonie Van Leeuwenhoek">
        <title>Proteinivorax hydrogeniformans sp. nov., an anaerobic, haloalkaliphilic bacterium fermenting proteinaceous compounds with high hydrogen production.</title>
        <authorList>
            <person name="Boltyanskaya Y."/>
            <person name="Detkova E."/>
            <person name="Pimenov N."/>
            <person name="Kevbrin V."/>
        </authorList>
    </citation>
    <scope>NUCLEOTIDE SEQUENCE</scope>
    <source>
        <strain evidence="1">Z-710</strain>
    </source>
</reference>
<gene>
    <name evidence="1" type="ORF">PRVXH_000323</name>
</gene>
<accession>A0AAU8HUI2</accession>
<dbReference type="Gene3D" id="3.30.1330.110">
    <property type="entry name" value="BB2672"/>
    <property type="match status" value="1"/>
</dbReference>
<dbReference type="SUPFAM" id="SSF160519">
    <property type="entry name" value="BB2672-like"/>
    <property type="match status" value="1"/>
</dbReference>
<dbReference type="EMBL" id="CP159485">
    <property type="protein sequence ID" value="XCI29024.1"/>
    <property type="molecule type" value="Genomic_DNA"/>
</dbReference>
<name>A0AAU8HUI2_9FIRM</name>